<organism evidence="2 3">
    <name type="scientific">Chengkuizengella axinellae</name>
    <dbReference type="NCBI Taxonomy" id="3064388"/>
    <lineage>
        <taxon>Bacteria</taxon>
        <taxon>Bacillati</taxon>
        <taxon>Bacillota</taxon>
        <taxon>Bacilli</taxon>
        <taxon>Bacillales</taxon>
        <taxon>Paenibacillaceae</taxon>
        <taxon>Chengkuizengella</taxon>
    </lineage>
</organism>
<proteinExistence type="predicted"/>
<comment type="caution">
    <text evidence="2">The sequence shown here is derived from an EMBL/GenBank/DDBJ whole genome shotgun (WGS) entry which is preliminary data.</text>
</comment>
<accession>A0ABT9ITG8</accession>
<dbReference type="PANTHER" id="PTHR43591:SF110">
    <property type="entry name" value="RHODANESE DOMAIN-CONTAINING PROTEIN"/>
    <property type="match status" value="1"/>
</dbReference>
<dbReference type="PANTHER" id="PTHR43591">
    <property type="entry name" value="METHYLTRANSFERASE"/>
    <property type="match status" value="1"/>
</dbReference>
<dbReference type="EC" id="2.1.1.-" evidence="2"/>
<dbReference type="Gene3D" id="3.40.50.150">
    <property type="entry name" value="Vaccinia Virus protein VP39"/>
    <property type="match status" value="1"/>
</dbReference>
<reference evidence="2 3" key="1">
    <citation type="submission" date="2023-08" db="EMBL/GenBank/DDBJ databases">
        <authorList>
            <person name="Park J.-S."/>
        </authorList>
    </citation>
    <scope>NUCLEOTIDE SEQUENCE [LARGE SCALE GENOMIC DNA]</scope>
    <source>
        <strain evidence="2 3">2205SS18-9</strain>
    </source>
</reference>
<dbReference type="GO" id="GO:0032259">
    <property type="term" value="P:methylation"/>
    <property type="evidence" value="ECO:0007669"/>
    <property type="project" value="UniProtKB-KW"/>
</dbReference>
<name>A0ABT9ITG8_9BACL</name>
<dbReference type="InterPro" id="IPR041698">
    <property type="entry name" value="Methyltransf_25"/>
</dbReference>
<keyword evidence="2" id="KW-0808">Transferase</keyword>
<dbReference type="SUPFAM" id="SSF53335">
    <property type="entry name" value="S-adenosyl-L-methionine-dependent methyltransferases"/>
    <property type="match status" value="1"/>
</dbReference>
<evidence type="ECO:0000313" key="2">
    <source>
        <dbReference type="EMBL" id="MDP5272644.1"/>
    </source>
</evidence>
<protein>
    <submittedName>
        <fullName evidence="2">Class I SAM-dependent methyltransferase</fullName>
        <ecNumber evidence="2">2.1.1.-</ecNumber>
    </submittedName>
</protein>
<dbReference type="Pfam" id="PF13649">
    <property type="entry name" value="Methyltransf_25"/>
    <property type="match status" value="1"/>
</dbReference>
<dbReference type="GO" id="GO:0008168">
    <property type="term" value="F:methyltransferase activity"/>
    <property type="evidence" value="ECO:0007669"/>
    <property type="project" value="UniProtKB-KW"/>
</dbReference>
<evidence type="ECO:0000259" key="1">
    <source>
        <dbReference type="Pfam" id="PF13649"/>
    </source>
</evidence>
<evidence type="ECO:0000313" key="3">
    <source>
        <dbReference type="Proteomes" id="UP001231941"/>
    </source>
</evidence>
<dbReference type="EMBL" id="JAVAMP010000001">
    <property type="protein sequence ID" value="MDP5272644.1"/>
    <property type="molecule type" value="Genomic_DNA"/>
</dbReference>
<dbReference type="Gene3D" id="2.20.25.110">
    <property type="entry name" value="S-adenosyl-L-methionine-dependent methyltransferases"/>
    <property type="match status" value="1"/>
</dbReference>
<dbReference type="InterPro" id="IPR029063">
    <property type="entry name" value="SAM-dependent_MTases_sf"/>
</dbReference>
<dbReference type="RefSeq" id="WP_305989955.1">
    <property type="nucleotide sequence ID" value="NZ_JAVAMP010000001.1"/>
</dbReference>
<sequence length="243" mass="28314">MQNWYEKSFSEDYLLVYKHRDLKNAYEEVKNMIGWLQLSKNSSVFDLCCGMGRHSLALSDFGYYVTGMDLSEVLLHEAKKLDKNKKVTWLHGDMRDIPTDQSFDAVVNLFTSFAYFESDDENSKVLTEVNRILNPKGKFIIDFLNSNVVKEQLVPYSERFTEGMKIEEYRSIEEGFVQKRIVIKDGNQERTYLEKVKLYDLPSFENMISLANLQLDSVYGNYDQSTFEENSSPRLILVGHKKA</sequence>
<dbReference type="Proteomes" id="UP001231941">
    <property type="component" value="Unassembled WGS sequence"/>
</dbReference>
<keyword evidence="3" id="KW-1185">Reference proteome</keyword>
<keyword evidence="2" id="KW-0489">Methyltransferase</keyword>
<feature type="domain" description="Methyltransferase" evidence="1">
    <location>
        <begin position="44"/>
        <end position="137"/>
    </location>
</feature>
<dbReference type="CDD" id="cd02440">
    <property type="entry name" value="AdoMet_MTases"/>
    <property type="match status" value="1"/>
</dbReference>
<gene>
    <name evidence="2" type="ORF">Q5Y73_00850</name>
</gene>